<organism evidence="2 3">
    <name type="scientific">Argiope bruennichi</name>
    <name type="common">Wasp spider</name>
    <name type="synonym">Aranea bruennichi</name>
    <dbReference type="NCBI Taxonomy" id="94029"/>
    <lineage>
        <taxon>Eukaryota</taxon>
        <taxon>Metazoa</taxon>
        <taxon>Ecdysozoa</taxon>
        <taxon>Arthropoda</taxon>
        <taxon>Chelicerata</taxon>
        <taxon>Arachnida</taxon>
        <taxon>Araneae</taxon>
        <taxon>Araneomorphae</taxon>
        <taxon>Entelegynae</taxon>
        <taxon>Araneoidea</taxon>
        <taxon>Araneidae</taxon>
        <taxon>Argiope</taxon>
    </lineage>
</organism>
<dbReference type="EMBL" id="JABXBU010000012">
    <property type="protein sequence ID" value="KAF8789565.1"/>
    <property type="molecule type" value="Genomic_DNA"/>
</dbReference>
<sequence>MFTLDYLKFLDSNQFLDAPLVDPRLDAKQPMQPAFDSTKLVQRPVSNSWKPCQFYKPPDRQIHKNSTNYVLAIRNGEYVLTNGFLTIHRRNHEDWMKELEKDVKQASWRQARSFYCADVVSYDLLWKALSTWPKDHPIRYHTINRFEENKELGPCSYCLSTNCVQWLAIRVCFKKGLCLFTPASFSPYSSTMEVTGCDYDVFPAALTTEVPSGPLQHPGKFYKKEYFLNLSDVTLFTCILSSGECPMLKFVPLKTGTPRLWDDEILVENFVRTAKSSASTLEENFRPDKIDFQSLEKRYKRSVRNNSEGERRRNSDVRSGFHWDDLYMVKAYFTFGQRTVQPGCLHLYPTTDAVLRVGREIQAPGRSERQEIPLARSVRLQKIRLAAEFKLREGRRYHVHDHDCSKKSIFGKYRFCLNLGRRRGTVEKSRDRHESDGLLLPGREEKKKKLK</sequence>
<protein>
    <submittedName>
        <fullName evidence="2">Uncharacterized protein</fullName>
    </submittedName>
</protein>
<accession>A0A8T0FGP0</accession>
<dbReference type="AlphaFoldDB" id="A0A8T0FGP0"/>
<dbReference type="Proteomes" id="UP000807504">
    <property type="component" value="Unassembled WGS sequence"/>
</dbReference>
<reference evidence="2" key="2">
    <citation type="submission" date="2020-06" db="EMBL/GenBank/DDBJ databases">
        <authorList>
            <person name="Sheffer M."/>
        </authorList>
    </citation>
    <scope>NUCLEOTIDE SEQUENCE</scope>
</reference>
<name>A0A8T0FGP0_ARGBR</name>
<comment type="caution">
    <text evidence="2">The sequence shown here is derived from an EMBL/GenBank/DDBJ whole genome shotgun (WGS) entry which is preliminary data.</text>
</comment>
<gene>
    <name evidence="2" type="ORF">HNY73_007495</name>
</gene>
<evidence type="ECO:0000313" key="2">
    <source>
        <dbReference type="EMBL" id="KAF8789565.1"/>
    </source>
</evidence>
<keyword evidence="3" id="KW-1185">Reference proteome</keyword>
<feature type="region of interest" description="Disordered" evidence="1">
    <location>
        <begin position="426"/>
        <end position="451"/>
    </location>
</feature>
<evidence type="ECO:0000256" key="1">
    <source>
        <dbReference type="SAM" id="MobiDB-lite"/>
    </source>
</evidence>
<proteinExistence type="predicted"/>
<reference evidence="2" key="1">
    <citation type="journal article" date="2020" name="bioRxiv">
        <title>Chromosome-level reference genome of the European wasp spider Argiope bruennichi: a resource for studies on range expansion and evolutionary adaptation.</title>
        <authorList>
            <person name="Sheffer M.M."/>
            <person name="Hoppe A."/>
            <person name="Krehenwinkel H."/>
            <person name="Uhl G."/>
            <person name="Kuss A.W."/>
            <person name="Jensen L."/>
            <person name="Jensen C."/>
            <person name="Gillespie R.G."/>
            <person name="Hoff K.J."/>
            <person name="Prost S."/>
        </authorList>
    </citation>
    <scope>NUCLEOTIDE SEQUENCE</scope>
</reference>
<evidence type="ECO:0000313" key="3">
    <source>
        <dbReference type="Proteomes" id="UP000807504"/>
    </source>
</evidence>